<sequence>MHPGPGGALTVSSWHGKGTERQTTMRRDMCQRPLGQYPPYHTAVTDGTLTIAPNPQQAGLSHARLHPNNSTTIDTVTPGDLHEQCQKTVRRPYSGCDCLWCLQSV</sequence>
<keyword evidence="3" id="KW-1185">Reference proteome</keyword>
<organism evidence="2 3">
    <name type="scientific">Cirrhinus molitorella</name>
    <name type="common">mud carp</name>
    <dbReference type="NCBI Taxonomy" id="172907"/>
    <lineage>
        <taxon>Eukaryota</taxon>
        <taxon>Metazoa</taxon>
        <taxon>Chordata</taxon>
        <taxon>Craniata</taxon>
        <taxon>Vertebrata</taxon>
        <taxon>Euteleostomi</taxon>
        <taxon>Actinopterygii</taxon>
        <taxon>Neopterygii</taxon>
        <taxon>Teleostei</taxon>
        <taxon>Ostariophysi</taxon>
        <taxon>Cypriniformes</taxon>
        <taxon>Cyprinidae</taxon>
        <taxon>Labeoninae</taxon>
        <taxon>Labeonini</taxon>
        <taxon>Cirrhinus</taxon>
    </lineage>
</organism>
<name>A0ABR3NC90_9TELE</name>
<evidence type="ECO:0000313" key="3">
    <source>
        <dbReference type="Proteomes" id="UP001558613"/>
    </source>
</evidence>
<proteinExistence type="predicted"/>
<dbReference type="Proteomes" id="UP001558613">
    <property type="component" value="Unassembled WGS sequence"/>
</dbReference>
<gene>
    <name evidence="2" type="ORF">QQF64_027293</name>
</gene>
<evidence type="ECO:0000256" key="1">
    <source>
        <dbReference type="SAM" id="MobiDB-lite"/>
    </source>
</evidence>
<dbReference type="EMBL" id="JAYMGO010000005">
    <property type="protein sequence ID" value="KAL1274479.1"/>
    <property type="molecule type" value="Genomic_DNA"/>
</dbReference>
<comment type="caution">
    <text evidence="2">The sequence shown here is derived from an EMBL/GenBank/DDBJ whole genome shotgun (WGS) entry which is preliminary data.</text>
</comment>
<reference evidence="2 3" key="1">
    <citation type="submission" date="2023-09" db="EMBL/GenBank/DDBJ databases">
        <authorList>
            <person name="Wang M."/>
        </authorList>
    </citation>
    <scope>NUCLEOTIDE SEQUENCE [LARGE SCALE GENOMIC DNA]</scope>
    <source>
        <strain evidence="2">GT-2023</strain>
        <tissue evidence="2">Liver</tissue>
    </source>
</reference>
<protein>
    <submittedName>
        <fullName evidence="2">Uncharacterized protein</fullName>
    </submittedName>
</protein>
<evidence type="ECO:0000313" key="2">
    <source>
        <dbReference type="EMBL" id="KAL1274479.1"/>
    </source>
</evidence>
<feature type="region of interest" description="Disordered" evidence="1">
    <location>
        <begin position="1"/>
        <end position="24"/>
    </location>
</feature>
<accession>A0ABR3NC90</accession>